<feature type="domain" description="Guanylate cyclase" evidence="1">
    <location>
        <begin position="251"/>
        <end position="389"/>
    </location>
</feature>
<dbReference type="GO" id="GO:0004016">
    <property type="term" value="F:adenylate cyclase activity"/>
    <property type="evidence" value="ECO:0007669"/>
    <property type="project" value="UniProtKB-ARBA"/>
</dbReference>
<dbReference type="InterPro" id="IPR050697">
    <property type="entry name" value="Adenylyl/Guanylyl_Cyclase_3/4"/>
</dbReference>
<dbReference type="Proteomes" id="UP000246077">
    <property type="component" value="Unassembled WGS sequence"/>
</dbReference>
<keyword evidence="3" id="KW-1185">Reference proteome</keyword>
<dbReference type="AlphaFoldDB" id="A0A317E3U5"/>
<proteinExistence type="predicted"/>
<evidence type="ECO:0000313" key="2">
    <source>
        <dbReference type="EMBL" id="PWR20880.1"/>
    </source>
</evidence>
<gene>
    <name evidence="2" type="ORF">DKG75_12880</name>
</gene>
<name>A0A317E3U5_9PROT</name>
<dbReference type="Gene3D" id="3.30.70.1230">
    <property type="entry name" value="Nucleotide cyclase"/>
    <property type="match status" value="1"/>
</dbReference>
<dbReference type="InterPro" id="IPR029787">
    <property type="entry name" value="Nucleotide_cyclase"/>
</dbReference>
<dbReference type="GO" id="GO:0006171">
    <property type="term" value="P:cAMP biosynthetic process"/>
    <property type="evidence" value="ECO:0007669"/>
    <property type="project" value="TreeGrafter"/>
</dbReference>
<dbReference type="EMBL" id="QGLF01000003">
    <property type="protein sequence ID" value="PWR20880.1"/>
    <property type="molecule type" value="Genomic_DNA"/>
</dbReference>
<dbReference type="PROSITE" id="PS50125">
    <property type="entry name" value="GUANYLATE_CYCLASE_2"/>
    <property type="match status" value="1"/>
</dbReference>
<dbReference type="SMART" id="SM00044">
    <property type="entry name" value="CYCc"/>
    <property type="match status" value="1"/>
</dbReference>
<dbReference type="CDD" id="cd07302">
    <property type="entry name" value="CHD"/>
    <property type="match status" value="1"/>
</dbReference>
<protein>
    <submittedName>
        <fullName evidence="2">Adenylate/guanylate cyclase domain-containing protein</fullName>
    </submittedName>
</protein>
<accession>A0A317E3U5</accession>
<dbReference type="PANTHER" id="PTHR43081">
    <property type="entry name" value="ADENYLATE CYCLASE, TERMINAL-DIFFERENTIATION SPECIFIC-RELATED"/>
    <property type="match status" value="1"/>
</dbReference>
<evidence type="ECO:0000313" key="3">
    <source>
        <dbReference type="Proteomes" id="UP000246077"/>
    </source>
</evidence>
<sequence length="437" mass="46404">MSKTAAAQLSPAPLPPDEIWDETVAVAAEIQGRRALAPLGPPPALAHDPVAAFLLTPAAARLDPPGVIAQVAQMLDDGGLPLVRVTSGLLAMHPQIFARTFIWERGKGMENLARGFEIEQSPFYRSSPVRLIHQGAGGFRLRLDGPPGPDDFPVMDDLRAVGATDYLIRPLDFVAVRRSFISFATDRPGGFRDGELARLDALVPLIALRFETVMQRQLTDTLLSLYLGRDAARRVATGAVRRGDGQAIRAALLSCDMRGFTRLSDRAPAGEVIALLDAYLDAVTLAVHRAGGEVLKFMGDGCLAIFPADEGTGLGTAGRDACARALAAATAAMTAVDAIEPLPAALGPAGLKVGFALNFGDVVYGNIGSTERLDFTIIGPAVNEVARVEALCKVLERPLLTTSAFAYELDEPGLLRSLGLHTLRGKREPTEIFTSEA</sequence>
<dbReference type="InterPro" id="IPR001054">
    <property type="entry name" value="A/G_cyclase"/>
</dbReference>
<evidence type="ECO:0000259" key="1">
    <source>
        <dbReference type="PROSITE" id="PS50125"/>
    </source>
</evidence>
<dbReference type="PANTHER" id="PTHR43081:SF11">
    <property type="entry name" value="BLR2264 PROTEIN"/>
    <property type="match status" value="1"/>
</dbReference>
<reference evidence="3" key="1">
    <citation type="submission" date="2018-05" db="EMBL/GenBank/DDBJ databases">
        <title>Zavarzinia sp. HR-AS.</title>
        <authorList>
            <person name="Lee Y."/>
            <person name="Jeon C.O."/>
        </authorList>
    </citation>
    <scope>NUCLEOTIDE SEQUENCE [LARGE SCALE GENOMIC DNA]</scope>
    <source>
        <strain evidence="3">DSM 1231</strain>
    </source>
</reference>
<dbReference type="RefSeq" id="WP_109921524.1">
    <property type="nucleotide sequence ID" value="NZ_QGLF01000003.1"/>
</dbReference>
<organism evidence="2 3">
    <name type="scientific">Zavarzinia compransoris</name>
    <dbReference type="NCBI Taxonomy" id="1264899"/>
    <lineage>
        <taxon>Bacteria</taxon>
        <taxon>Pseudomonadati</taxon>
        <taxon>Pseudomonadota</taxon>
        <taxon>Alphaproteobacteria</taxon>
        <taxon>Rhodospirillales</taxon>
        <taxon>Zavarziniaceae</taxon>
        <taxon>Zavarzinia</taxon>
    </lineage>
</organism>
<dbReference type="GO" id="GO:0035556">
    <property type="term" value="P:intracellular signal transduction"/>
    <property type="evidence" value="ECO:0007669"/>
    <property type="project" value="InterPro"/>
</dbReference>
<dbReference type="OrthoDB" id="9762462at2"/>
<comment type="caution">
    <text evidence="2">The sequence shown here is derived from an EMBL/GenBank/DDBJ whole genome shotgun (WGS) entry which is preliminary data.</text>
</comment>
<dbReference type="SUPFAM" id="SSF55073">
    <property type="entry name" value="Nucleotide cyclase"/>
    <property type="match status" value="1"/>
</dbReference>